<dbReference type="KEGG" id="msv:Mesil_3359"/>
<dbReference type="eggNOG" id="COG2378">
    <property type="taxonomic scope" value="Bacteria"/>
</dbReference>
<keyword evidence="5" id="KW-1185">Reference proteome</keyword>
<name>D7BJ15_ALLS1</name>
<organism evidence="4 5">
    <name type="scientific">Allomeiothermus silvanus (strain ATCC 700542 / DSM 9946 / NBRC 106475 / NCIMB 13440 / VI-R2)</name>
    <name type="common">Thermus silvanus</name>
    <dbReference type="NCBI Taxonomy" id="526227"/>
    <lineage>
        <taxon>Bacteria</taxon>
        <taxon>Thermotogati</taxon>
        <taxon>Deinococcota</taxon>
        <taxon>Deinococci</taxon>
        <taxon>Thermales</taxon>
        <taxon>Thermaceae</taxon>
        <taxon>Allomeiothermus</taxon>
    </lineage>
</organism>
<sequence length="334" mass="39163">MGEKRSHKKSIRLLEIERHLELRPRSTAELAERLGISQRTIQRDLDDLRKLHGSVQVDAQGRYYLVTKTQQSPYSLLLNYTIFRFFYHQAPTHHQYFLDELHRHIKQLPEHIRGLVARDLEAYRRRNLPSDRVLEMVLRAWQERRVLQVGYRDLQGRRSQRKLEVWFLELNRWNLALYALARMPGSRHPGPSVYKLARMSNPVLLDERYSIPESFDPNQLLSGAWGVTLAHRKVQVVLRFAPEVIPRLREGDLPEAVEWHPLEDGRAEAVYEVNAGPDGYPFELLGWVLSWGSLVEVVAPEDLRVRWLGEIRTLAARWGEALRLRELSPLTLSR</sequence>
<dbReference type="PANTHER" id="PTHR34580:SF1">
    <property type="entry name" value="PROTEIN PAFC"/>
    <property type="match status" value="1"/>
</dbReference>
<evidence type="ECO:0000259" key="1">
    <source>
        <dbReference type="Pfam" id="PF08279"/>
    </source>
</evidence>
<accession>D7BJ15</accession>
<proteinExistence type="predicted"/>
<dbReference type="PANTHER" id="PTHR34580">
    <property type="match status" value="1"/>
</dbReference>
<dbReference type="AlphaFoldDB" id="D7BJ15"/>
<reference evidence="4 5" key="1">
    <citation type="journal article" date="2010" name="Stand. Genomic Sci.">
        <title>Complete genome sequence of Meiothermus silvanus type strain (VI-R2).</title>
        <authorList>
            <person name="Sikorski J."/>
            <person name="Tindall B.J."/>
            <person name="Lowry S."/>
            <person name="Lucas S."/>
            <person name="Nolan M."/>
            <person name="Copeland A."/>
            <person name="Glavina Del Rio T."/>
            <person name="Tice H."/>
            <person name="Cheng J.F."/>
            <person name="Han C."/>
            <person name="Pitluck S."/>
            <person name="Liolios K."/>
            <person name="Ivanova N."/>
            <person name="Mavromatis K."/>
            <person name="Mikhailova N."/>
            <person name="Pati A."/>
            <person name="Goodwin L."/>
            <person name="Chen A."/>
            <person name="Palaniappan K."/>
            <person name="Land M."/>
            <person name="Hauser L."/>
            <person name="Chang Y.J."/>
            <person name="Jeffries C.D."/>
            <person name="Rohde M."/>
            <person name="Goker M."/>
            <person name="Woyke T."/>
            <person name="Bristow J."/>
            <person name="Eisen J.A."/>
            <person name="Markowitz V."/>
            <person name="Hugenholtz P."/>
            <person name="Kyrpides N.C."/>
            <person name="Klenk H.P."/>
            <person name="Lapidus A."/>
        </authorList>
    </citation>
    <scope>NUCLEOTIDE SEQUENCE [LARGE SCALE GENOMIC DNA]</scope>
    <source>
        <strain evidence="5">ATCC 700542 / DSM 9946 / VI-R2</strain>
        <plasmid evidence="5">Plasmid pMESIL01</plasmid>
    </source>
</reference>
<dbReference type="Pfam" id="PF25583">
    <property type="entry name" value="WCX"/>
    <property type="match status" value="1"/>
</dbReference>
<dbReference type="InterPro" id="IPR013196">
    <property type="entry name" value="HTH_11"/>
</dbReference>
<dbReference type="HOGENOM" id="CLU_041141_4_0_0"/>
<evidence type="ECO:0008006" key="6">
    <source>
        <dbReference type="Google" id="ProtNLM"/>
    </source>
</evidence>
<dbReference type="EMBL" id="CP002043">
    <property type="protein sequence ID" value="ADH65171.1"/>
    <property type="molecule type" value="Genomic_DNA"/>
</dbReference>
<dbReference type="Pfam" id="PF13280">
    <property type="entry name" value="WYL"/>
    <property type="match status" value="1"/>
</dbReference>
<feature type="domain" description="WCX" evidence="3">
    <location>
        <begin position="233"/>
        <end position="314"/>
    </location>
</feature>
<geneLocation type="plasmid" evidence="4 5">
    <name>pMESIL01</name>
</geneLocation>
<evidence type="ECO:0000313" key="5">
    <source>
        <dbReference type="Proteomes" id="UP000001916"/>
    </source>
</evidence>
<dbReference type="Pfam" id="PF08279">
    <property type="entry name" value="HTH_11"/>
    <property type="match status" value="1"/>
</dbReference>
<feature type="domain" description="WYL" evidence="2">
    <location>
        <begin position="133"/>
        <end position="201"/>
    </location>
</feature>
<dbReference type="InterPro" id="IPR051534">
    <property type="entry name" value="CBASS_pafABC_assoc_protein"/>
</dbReference>
<dbReference type="Gene3D" id="1.10.10.10">
    <property type="entry name" value="Winged helix-like DNA-binding domain superfamily/Winged helix DNA-binding domain"/>
    <property type="match status" value="1"/>
</dbReference>
<evidence type="ECO:0000259" key="2">
    <source>
        <dbReference type="Pfam" id="PF13280"/>
    </source>
</evidence>
<evidence type="ECO:0000313" key="4">
    <source>
        <dbReference type="EMBL" id="ADH65171.1"/>
    </source>
</evidence>
<gene>
    <name evidence="4" type="ORF">Mesil_3359</name>
</gene>
<dbReference type="OrthoDB" id="9767131at2"/>
<dbReference type="InterPro" id="IPR026881">
    <property type="entry name" value="WYL_dom"/>
</dbReference>
<dbReference type="PROSITE" id="PS52050">
    <property type="entry name" value="WYL"/>
    <property type="match status" value="1"/>
</dbReference>
<keyword evidence="4" id="KW-0614">Plasmid</keyword>
<evidence type="ECO:0000259" key="3">
    <source>
        <dbReference type="Pfam" id="PF25583"/>
    </source>
</evidence>
<dbReference type="RefSeq" id="WP_013159686.1">
    <property type="nucleotide sequence ID" value="NC_014213.1"/>
</dbReference>
<dbReference type="Proteomes" id="UP000001916">
    <property type="component" value="Plasmid pMESIL01"/>
</dbReference>
<dbReference type="SUPFAM" id="SSF46785">
    <property type="entry name" value="Winged helix' DNA-binding domain"/>
    <property type="match status" value="1"/>
</dbReference>
<dbReference type="InterPro" id="IPR036390">
    <property type="entry name" value="WH_DNA-bd_sf"/>
</dbReference>
<dbReference type="InterPro" id="IPR036388">
    <property type="entry name" value="WH-like_DNA-bd_sf"/>
</dbReference>
<protein>
    <recommendedName>
        <fullName evidence="6">Helix-turn-helix type 11 domain protein</fullName>
    </recommendedName>
</protein>
<feature type="domain" description="Helix-turn-helix type 11" evidence="1">
    <location>
        <begin position="19"/>
        <end position="61"/>
    </location>
</feature>
<dbReference type="InterPro" id="IPR057727">
    <property type="entry name" value="WCX_dom"/>
</dbReference>